<organism evidence="5 6">
    <name type="scientific">Capnocytophaga bilenii</name>
    <dbReference type="NCBI Taxonomy" id="2819369"/>
    <lineage>
        <taxon>Bacteria</taxon>
        <taxon>Pseudomonadati</taxon>
        <taxon>Bacteroidota</taxon>
        <taxon>Flavobacteriia</taxon>
        <taxon>Flavobacteriales</taxon>
        <taxon>Flavobacteriaceae</taxon>
        <taxon>Capnocytophaga</taxon>
    </lineage>
</organism>
<dbReference type="RefSeq" id="WP_208058891.1">
    <property type="nucleotide sequence ID" value="NZ_JAGDYP010000005.1"/>
</dbReference>
<dbReference type="Proteomes" id="UP000681610">
    <property type="component" value="Unassembled WGS sequence"/>
</dbReference>
<name>A0ABS3PYP6_9FLAO</name>
<dbReference type="Pfam" id="PF00005">
    <property type="entry name" value="ABC_tran"/>
    <property type="match status" value="1"/>
</dbReference>
<dbReference type="CDD" id="cd03230">
    <property type="entry name" value="ABC_DR_subfamily_A"/>
    <property type="match status" value="1"/>
</dbReference>
<dbReference type="InterPro" id="IPR051782">
    <property type="entry name" value="ABC_Transporter_VariousFunc"/>
</dbReference>
<evidence type="ECO:0000313" key="6">
    <source>
        <dbReference type="Proteomes" id="UP000681610"/>
    </source>
</evidence>
<evidence type="ECO:0000256" key="2">
    <source>
        <dbReference type="ARBA" id="ARBA00022741"/>
    </source>
</evidence>
<keyword evidence="1" id="KW-0813">Transport</keyword>
<keyword evidence="3 5" id="KW-0067">ATP-binding</keyword>
<dbReference type="GO" id="GO:0005524">
    <property type="term" value="F:ATP binding"/>
    <property type="evidence" value="ECO:0007669"/>
    <property type="project" value="UniProtKB-KW"/>
</dbReference>
<keyword evidence="2" id="KW-0547">Nucleotide-binding</keyword>
<dbReference type="Gene3D" id="3.40.50.300">
    <property type="entry name" value="P-loop containing nucleotide triphosphate hydrolases"/>
    <property type="match status" value="1"/>
</dbReference>
<evidence type="ECO:0000256" key="1">
    <source>
        <dbReference type="ARBA" id="ARBA00022448"/>
    </source>
</evidence>
<protein>
    <submittedName>
        <fullName evidence="5">ATP-binding cassette domain-containing protein</fullName>
    </submittedName>
</protein>
<dbReference type="SMART" id="SM00382">
    <property type="entry name" value="AAA"/>
    <property type="match status" value="1"/>
</dbReference>
<dbReference type="InterPro" id="IPR003439">
    <property type="entry name" value="ABC_transporter-like_ATP-bd"/>
</dbReference>
<evidence type="ECO:0000259" key="4">
    <source>
        <dbReference type="PROSITE" id="PS50893"/>
    </source>
</evidence>
<sequence>MLNILIKEKHYSDRKILENIQLNLSRTGIYGVVGKNGSGKTTFFKCLSGLTSFKGEVKYNNKKLPPQQVGFLPTEPYLYEHLTVGEFYTFYSLLLGIKTNNHMPFQVDKSLLIRELSTGMRKKVYLNAILQKDYSFYIFDEPFNGLDITSVYQVKKLLGELSQQHIVLVSSHIIETLADCEQLFLVNNKELQSFAPSALNEIATLLSEP</sequence>
<keyword evidence="6" id="KW-1185">Reference proteome</keyword>
<dbReference type="InterPro" id="IPR003593">
    <property type="entry name" value="AAA+_ATPase"/>
</dbReference>
<accession>A0ABS3PYP6</accession>
<dbReference type="PANTHER" id="PTHR42939:SF1">
    <property type="entry name" value="ABC TRANSPORTER ATP-BINDING PROTEIN ALBC-RELATED"/>
    <property type="match status" value="1"/>
</dbReference>
<evidence type="ECO:0000313" key="5">
    <source>
        <dbReference type="EMBL" id="MBO1884395.1"/>
    </source>
</evidence>
<proteinExistence type="predicted"/>
<gene>
    <name evidence="5" type="ORF">J4N46_08160</name>
</gene>
<dbReference type="PROSITE" id="PS50893">
    <property type="entry name" value="ABC_TRANSPORTER_2"/>
    <property type="match status" value="1"/>
</dbReference>
<dbReference type="InterPro" id="IPR027417">
    <property type="entry name" value="P-loop_NTPase"/>
</dbReference>
<dbReference type="PANTHER" id="PTHR42939">
    <property type="entry name" value="ABC TRANSPORTER ATP-BINDING PROTEIN ALBC-RELATED"/>
    <property type="match status" value="1"/>
</dbReference>
<dbReference type="SUPFAM" id="SSF52540">
    <property type="entry name" value="P-loop containing nucleoside triphosphate hydrolases"/>
    <property type="match status" value="1"/>
</dbReference>
<comment type="caution">
    <text evidence="5">The sequence shown here is derived from an EMBL/GenBank/DDBJ whole genome shotgun (WGS) entry which is preliminary data.</text>
</comment>
<evidence type="ECO:0000256" key="3">
    <source>
        <dbReference type="ARBA" id="ARBA00022840"/>
    </source>
</evidence>
<dbReference type="EMBL" id="JAGDYP010000005">
    <property type="protein sequence ID" value="MBO1884395.1"/>
    <property type="molecule type" value="Genomic_DNA"/>
</dbReference>
<feature type="domain" description="ABC transporter" evidence="4">
    <location>
        <begin position="2"/>
        <end position="207"/>
    </location>
</feature>
<reference evidence="5 6" key="1">
    <citation type="submission" date="2021-03" db="EMBL/GenBank/DDBJ databases">
        <title>Isolation and description of Capnocytophaga bilenii sp. nov., a novel Capnocytophaga species, isolated from a gingivitis subject.</title>
        <authorList>
            <person name="Antezack A."/>
            <person name="Monnet-Corti V."/>
            <person name="La Scola B."/>
        </authorList>
    </citation>
    <scope>NUCLEOTIDE SEQUENCE [LARGE SCALE GENOMIC DNA]</scope>
    <source>
        <strain evidence="5 6">Marseille-Q4570</strain>
    </source>
</reference>